<dbReference type="InterPro" id="IPR018707">
    <property type="entry name" value="LpxR"/>
</dbReference>
<dbReference type="AlphaFoldDB" id="A0A2S7K177"/>
<accession>A0A2S7K177</accession>
<proteinExistence type="predicted"/>
<gene>
    <name evidence="1" type="ORF">CW354_17960</name>
</gene>
<protein>
    <submittedName>
        <fullName evidence="1">Uncharacterized protein</fullName>
    </submittedName>
</protein>
<reference evidence="1 2" key="1">
    <citation type="submission" date="2017-12" db="EMBL/GenBank/DDBJ databases">
        <authorList>
            <person name="Hurst M.R.H."/>
        </authorList>
    </citation>
    <scope>NUCLEOTIDE SEQUENCE [LARGE SCALE GENOMIC DNA]</scope>
    <source>
        <strain evidence="1 2">SY-3-19</strain>
    </source>
</reference>
<evidence type="ECO:0000313" key="2">
    <source>
        <dbReference type="Proteomes" id="UP000239504"/>
    </source>
</evidence>
<dbReference type="Proteomes" id="UP000239504">
    <property type="component" value="Unassembled WGS sequence"/>
</dbReference>
<comment type="caution">
    <text evidence="1">The sequence shown here is derived from an EMBL/GenBank/DDBJ whole genome shotgun (WGS) entry which is preliminary data.</text>
</comment>
<evidence type="ECO:0000313" key="1">
    <source>
        <dbReference type="EMBL" id="PQA86236.1"/>
    </source>
</evidence>
<sequence length="105" mass="12354">MLVERDNDMFDMLTVLAGVIGPAVLGDNVQYNFHRLIKGDRVNGWDNQLCNEPGLILSYERRWRPFFSRISPRRRNRCIAQCGHLRRQCVDARQDRPDISRRPKS</sequence>
<organism evidence="1 2">
    <name type="scientific">Hyphococcus luteus</name>
    <dbReference type="NCBI Taxonomy" id="2058213"/>
    <lineage>
        <taxon>Bacteria</taxon>
        <taxon>Pseudomonadati</taxon>
        <taxon>Pseudomonadota</taxon>
        <taxon>Alphaproteobacteria</taxon>
        <taxon>Parvularculales</taxon>
        <taxon>Parvularculaceae</taxon>
        <taxon>Hyphococcus</taxon>
    </lineage>
</organism>
<name>A0A2S7K177_9PROT</name>
<keyword evidence="2" id="KW-1185">Reference proteome</keyword>
<dbReference type="EMBL" id="PJCH01000015">
    <property type="protein sequence ID" value="PQA86236.1"/>
    <property type="molecule type" value="Genomic_DNA"/>
</dbReference>
<dbReference type="Gene3D" id="2.40.128.140">
    <property type="entry name" value="Outer membrane protein"/>
    <property type="match status" value="1"/>
</dbReference>
<dbReference type="Pfam" id="PF09982">
    <property type="entry name" value="LpxR"/>
    <property type="match status" value="1"/>
</dbReference>
<dbReference type="InterPro" id="IPR037107">
    <property type="entry name" value="Put_OMP_sf"/>
</dbReference>